<evidence type="ECO:0000313" key="1">
    <source>
        <dbReference type="EMBL" id="CAL5056164.1"/>
    </source>
</evidence>
<name>A0ABC9EGK8_9POAL</name>
<reference evidence="1" key="1">
    <citation type="submission" date="2024-10" db="EMBL/GenBank/DDBJ databases">
        <authorList>
            <person name="Ryan C."/>
        </authorList>
    </citation>
    <scope>NUCLEOTIDE SEQUENCE [LARGE SCALE GENOMIC DNA]</scope>
</reference>
<gene>
    <name evidence="1" type="ORF">URODEC1_LOCUS94878</name>
</gene>
<evidence type="ECO:0000313" key="2">
    <source>
        <dbReference type="Proteomes" id="UP001497457"/>
    </source>
</evidence>
<dbReference type="EMBL" id="OZ075114">
    <property type="protein sequence ID" value="CAL5056164.1"/>
    <property type="molecule type" value="Genomic_DNA"/>
</dbReference>
<dbReference type="PANTHER" id="PTHR33085">
    <property type="entry name" value="OS12G0113100 PROTEIN-RELATED"/>
    <property type="match status" value="1"/>
</dbReference>
<organism evidence="1 2">
    <name type="scientific">Urochloa decumbens</name>
    <dbReference type="NCBI Taxonomy" id="240449"/>
    <lineage>
        <taxon>Eukaryota</taxon>
        <taxon>Viridiplantae</taxon>
        <taxon>Streptophyta</taxon>
        <taxon>Embryophyta</taxon>
        <taxon>Tracheophyta</taxon>
        <taxon>Spermatophyta</taxon>
        <taxon>Magnoliopsida</taxon>
        <taxon>Liliopsida</taxon>
        <taxon>Poales</taxon>
        <taxon>Poaceae</taxon>
        <taxon>PACMAD clade</taxon>
        <taxon>Panicoideae</taxon>
        <taxon>Panicodae</taxon>
        <taxon>Paniceae</taxon>
        <taxon>Melinidinae</taxon>
        <taxon>Urochloa</taxon>
    </lineage>
</organism>
<keyword evidence="2" id="KW-1185">Reference proteome</keyword>
<dbReference type="PANTHER" id="PTHR33085:SF13">
    <property type="entry name" value="DUF295 DOMAIN-CONTAINING PROTEIN"/>
    <property type="match status" value="1"/>
</dbReference>
<dbReference type="InterPro" id="IPR012871">
    <property type="entry name" value="DUF1668_ORYSA"/>
</dbReference>
<dbReference type="Proteomes" id="UP001497457">
    <property type="component" value="Chromosome 4rd"/>
</dbReference>
<proteinExistence type="predicted"/>
<sequence>MSRRFVNLIAERFIGQYPASTLHRINPWRCFYPTTQQALAASENSKAYSVEDDARLPRAAISFYDPLQPDNPGDVNFFSLGSSSDGIISMDPDGNTLLYDGASRGLRVMPAPHAAKGASVSLAVGDGLYILAVNPGTEEDHSFEALIHRGPSDDTTTRSDEKWFWRSLPPPPYAYDDHECRKVGDYEEYRRRCYERNGKCPYAIGAYTVVGDSQVWISTKGGGTFSFDTTSGQWSEAGDWALPLYGRVEYAPELGLWFGFTSEDEGSQFAACDLGAASPTRPPVLIKAWDEIAPPPVPPRWVPVMAFLLPLGGGKFCVARMFDLAQEGWCRGKSGKDYLNVDTFAVLTGVEVVRGSRGVLRMIRHKSRRYNVGSSMARLL</sequence>
<protein>
    <submittedName>
        <fullName evidence="1">Uncharacterized protein</fullName>
    </submittedName>
</protein>
<dbReference type="Pfam" id="PF07893">
    <property type="entry name" value="DUF1668"/>
    <property type="match status" value="1"/>
</dbReference>
<accession>A0ABC9EGK8</accession>
<dbReference type="AlphaFoldDB" id="A0ABC9EGK8"/>